<dbReference type="PANTHER" id="PTHR23077:SF171">
    <property type="entry name" value="NUCLEAR VALOSIN-CONTAINING PROTEIN-LIKE"/>
    <property type="match status" value="1"/>
</dbReference>
<dbReference type="Gene3D" id="3.40.50.300">
    <property type="entry name" value="P-loop containing nucleotide triphosphate hydrolases"/>
    <property type="match status" value="2"/>
</dbReference>
<feature type="region of interest" description="Disordered" evidence="3">
    <location>
        <begin position="34"/>
        <end position="142"/>
    </location>
</feature>
<dbReference type="SUPFAM" id="SSF52540">
    <property type="entry name" value="P-loop containing nucleoside triphosphate hydrolases"/>
    <property type="match status" value="2"/>
</dbReference>
<dbReference type="InterPro" id="IPR003959">
    <property type="entry name" value="ATPase_AAA_core"/>
</dbReference>
<protein>
    <recommendedName>
        <fullName evidence="4">AAA+ ATPase domain-containing protein</fullName>
    </recommendedName>
</protein>
<dbReference type="Gene3D" id="1.10.8.60">
    <property type="match status" value="2"/>
</dbReference>
<evidence type="ECO:0000256" key="1">
    <source>
        <dbReference type="ARBA" id="ARBA00022741"/>
    </source>
</evidence>
<dbReference type="Pfam" id="PF00004">
    <property type="entry name" value="AAA"/>
    <property type="match status" value="2"/>
</dbReference>
<sequence>FRTMVTRAIGTLQRKGGIAKPELQLQTLEAQHLARVARKGAGASDDLSSSSGSSRNDDESSGGRTSDNERDGSSSGGGSGDAGKAAAKIASGANDTRGKVSVSNKRKRARRSGSGTVPMFDPDSESGPDSRTSSDDGRGDLDLEQEQAKEMAAAALPATSHMNNSLLDMYARTATTGVVEEPGSGACAVASIVRRGSSPPAFASPEVIAAAAARALTRERAERKEAAARKAGRTSMTDPGLSGRAAANLDGPSTSGRPAASARIAVMQTTEAVGPGAELVKTAAPVILTAAGSLSAVAGGAALVAAASKSQGECYRTEIVEQLPPSSMTLSQPQPQPQPHLQAQPSQVKSAVKRARRLTTPGGSGAGGGLGFGGAGGGGGGSAVTTAKPVLYADLGGIEEVLTDIRELIEYPLKHPEVYAWLGVEPPRGVLLHGPPGCGKTALANAIANECGVPFLRVSAPEIVSGMSGESEAKLRQLFGEARDLAPCIVFIDEIDAIFPKRETAQREMERRIVAQMLTCMDDLSAAMMVQPPQLSAEALAAAAPPGPPHSGTGEGNNGGATGTTPFQPSSPPPHVVVIGATNRPDALDPALRRAGRFDREIALGIPTEAARVKILQVISRRLRLEGNFDFRIVAKRTPGFVGADLAALTKEAAAVAVTRIFAQLAAAEAAGSSAAVSAQLLAAEAASVAGTEAGITPSLASARLHRLGGGPLGPAELEGLAITMADFEAALPKVQPSVRREGFTTTPDVTWDDVGALAEVREELSFAITEPIRNPECFEALGLPAATGVLLYGPPGCGKTLVAKAVANESGANFISIKGPELLNKYVGESERAVRQLFARARAAHPCVLFFDEMDALAPRRGTDNNQAAERVVNQLLTEMDGVDSRQGIFMVAATNRPDMIDPALLRPGRLDKVLYVPLPPPGDRAAILRALVRRTPLELGVDLDAVAVDPRCDGFSGADMEALVREAAVAALKESMAAGPAAPSPRVGKRHFEAALRRVLPSVNRKDRKAYEALRLRLRSTRAHIQPDADSIPAVGAEGPCADSREVGARGGGTILGGDRDGDGDALLEDVAADTVAAVLANAGAAIHGPVSVGNGGGDGVAVFMEDQDGERHTAAEKELEIAVDSVALWPRSGQIYADGEGDGDVMETA</sequence>
<evidence type="ECO:0000313" key="5">
    <source>
        <dbReference type="EMBL" id="GLI63444.1"/>
    </source>
</evidence>
<keyword evidence="2" id="KW-0067">ATP-binding</keyword>
<feature type="region of interest" description="Disordered" evidence="3">
    <location>
        <begin position="539"/>
        <end position="577"/>
    </location>
</feature>
<dbReference type="SMART" id="SM00382">
    <property type="entry name" value="AAA"/>
    <property type="match status" value="2"/>
</dbReference>
<evidence type="ECO:0000256" key="3">
    <source>
        <dbReference type="SAM" id="MobiDB-lite"/>
    </source>
</evidence>
<dbReference type="EMBL" id="BSDZ01000015">
    <property type="protein sequence ID" value="GLI63444.1"/>
    <property type="molecule type" value="Genomic_DNA"/>
</dbReference>
<feature type="compositionally biased region" description="Low complexity" evidence="3">
    <location>
        <begin position="42"/>
        <end position="54"/>
    </location>
</feature>
<dbReference type="PANTHER" id="PTHR23077">
    <property type="entry name" value="AAA-FAMILY ATPASE"/>
    <property type="match status" value="1"/>
</dbReference>
<dbReference type="PROSITE" id="PS00674">
    <property type="entry name" value="AAA"/>
    <property type="match status" value="2"/>
</dbReference>
<dbReference type="Pfam" id="PF17862">
    <property type="entry name" value="AAA_lid_3"/>
    <property type="match status" value="2"/>
</dbReference>
<dbReference type="InterPro" id="IPR003593">
    <property type="entry name" value="AAA+_ATPase"/>
</dbReference>
<feature type="region of interest" description="Disordered" evidence="3">
    <location>
        <begin position="223"/>
        <end position="256"/>
    </location>
</feature>
<feature type="non-terminal residue" evidence="5">
    <location>
        <position position="1"/>
    </location>
</feature>
<feature type="compositionally biased region" description="Low complexity" evidence="3">
    <location>
        <begin position="82"/>
        <end position="93"/>
    </location>
</feature>
<evidence type="ECO:0000313" key="6">
    <source>
        <dbReference type="Proteomes" id="UP001165090"/>
    </source>
</evidence>
<dbReference type="InterPro" id="IPR003960">
    <property type="entry name" value="ATPase_AAA_CS"/>
</dbReference>
<dbReference type="Proteomes" id="UP001165090">
    <property type="component" value="Unassembled WGS sequence"/>
</dbReference>
<dbReference type="InterPro" id="IPR041569">
    <property type="entry name" value="AAA_lid_3"/>
</dbReference>
<dbReference type="InterPro" id="IPR050168">
    <property type="entry name" value="AAA_ATPase_domain"/>
</dbReference>
<keyword evidence="1" id="KW-0547">Nucleotide-binding</keyword>
<proteinExistence type="predicted"/>
<feature type="region of interest" description="Disordered" evidence="3">
    <location>
        <begin position="326"/>
        <end position="370"/>
    </location>
</feature>
<keyword evidence="6" id="KW-1185">Reference proteome</keyword>
<organism evidence="5 6">
    <name type="scientific">Volvox africanus</name>
    <dbReference type="NCBI Taxonomy" id="51714"/>
    <lineage>
        <taxon>Eukaryota</taxon>
        <taxon>Viridiplantae</taxon>
        <taxon>Chlorophyta</taxon>
        <taxon>core chlorophytes</taxon>
        <taxon>Chlorophyceae</taxon>
        <taxon>CS clade</taxon>
        <taxon>Chlamydomonadales</taxon>
        <taxon>Volvocaceae</taxon>
        <taxon>Volvox</taxon>
    </lineage>
</organism>
<gene>
    <name evidence="5" type="ORF">VaNZ11_006416</name>
</gene>
<evidence type="ECO:0000259" key="4">
    <source>
        <dbReference type="SMART" id="SM00382"/>
    </source>
</evidence>
<feature type="domain" description="AAA+ ATPase" evidence="4">
    <location>
        <begin position="786"/>
        <end position="922"/>
    </location>
</feature>
<dbReference type="InterPro" id="IPR027417">
    <property type="entry name" value="P-loop_NTPase"/>
</dbReference>
<evidence type="ECO:0000256" key="2">
    <source>
        <dbReference type="ARBA" id="ARBA00022840"/>
    </source>
</evidence>
<comment type="caution">
    <text evidence="5">The sequence shown here is derived from an EMBL/GenBank/DDBJ whole genome shotgun (WGS) entry which is preliminary data.</text>
</comment>
<feature type="compositionally biased region" description="Gly residues" evidence="3">
    <location>
        <begin position="553"/>
        <end position="562"/>
    </location>
</feature>
<feature type="compositionally biased region" description="Low complexity" evidence="3">
    <location>
        <begin position="326"/>
        <end position="347"/>
    </location>
</feature>
<feature type="region of interest" description="Disordered" evidence="3">
    <location>
        <begin position="1032"/>
        <end position="1058"/>
    </location>
</feature>
<accession>A0ABQ5S1G0</accession>
<name>A0ABQ5S1G0_9CHLO</name>
<reference evidence="5 6" key="1">
    <citation type="journal article" date="2023" name="IScience">
        <title>Expanded male sex-determining region conserved during the evolution of homothallism in the green alga Volvox.</title>
        <authorList>
            <person name="Yamamoto K."/>
            <person name="Matsuzaki R."/>
            <person name="Mahakham W."/>
            <person name="Heman W."/>
            <person name="Sekimoto H."/>
            <person name="Kawachi M."/>
            <person name="Minakuchi Y."/>
            <person name="Toyoda A."/>
            <person name="Nozaki H."/>
        </authorList>
    </citation>
    <scope>NUCLEOTIDE SEQUENCE [LARGE SCALE GENOMIC DNA]</scope>
    <source>
        <strain evidence="5 6">NIES-4468</strain>
    </source>
</reference>
<feature type="compositionally biased region" description="Basic and acidic residues" evidence="3">
    <location>
        <begin position="132"/>
        <end position="142"/>
    </location>
</feature>
<feature type="domain" description="AAA+ ATPase" evidence="4">
    <location>
        <begin position="426"/>
        <end position="608"/>
    </location>
</feature>